<evidence type="ECO:0000259" key="4">
    <source>
        <dbReference type="PROSITE" id="PS50110"/>
    </source>
</evidence>
<accession>A0A1M6V2B2</accession>
<dbReference type="Pfam" id="PF00990">
    <property type="entry name" value="GGDEF"/>
    <property type="match status" value="2"/>
</dbReference>
<feature type="domain" description="Response regulatory" evidence="4">
    <location>
        <begin position="5"/>
        <end position="122"/>
    </location>
</feature>
<dbReference type="Gene3D" id="3.40.50.2300">
    <property type="match status" value="1"/>
</dbReference>
<evidence type="ECO:0000256" key="3">
    <source>
        <dbReference type="PROSITE-ProRule" id="PRU00169"/>
    </source>
</evidence>
<dbReference type="SUPFAM" id="SSF52172">
    <property type="entry name" value="CheY-like"/>
    <property type="match status" value="1"/>
</dbReference>
<feature type="domain" description="GGDEF" evidence="6">
    <location>
        <begin position="162"/>
        <end position="289"/>
    </location>
</feature>
<dbReference type="Pfam" id="PF00072">
    <property type="entry name" value="Response_reg"/>
    <property type="match status" value="1"/>
</dbReference>
<evidence type="ECO:0000259" key="6">
    <source>
        <dbReference type="PROSITE" id="PS50887"/>
    </source>
</evidence>
<dbReference type="PROSITE" id="PS50883">
    <property type="entry name" value="EAL"/>
    <property type="match status" value="1"/>
</dbReference>
<dbReference type="InterPro" id="IPR035919">
    <property type="entry name" value="EAL_sf"/>
</dbReference>
<evidence type="ECO:0000256" key="1">
    <source>
        <dbReference type="ARBA" id="ARBA00018672"/>
    </source>
</evidence>
<dbReference type="CDD" id="cd01949">
    <property type="entry name" value="GGDEF"/>
    <property type="match status" value="1"/>
</dbReference>
<dbReference type="NCBIfam" id="TIGR00254">
    <property type="entry name" value="GGDEF"/>
    <property type="match status" value="2"/>
</dbReference>
<comment type="function">
    <text evidence="2">May play the central regulatory role in sporulation. It may be an element of the effector pathway responsible for the activation of sporulation genes in response to nutritional stress. Spo0A may act in concert with spo0H (a sigma factor) to control the expression of some genes that are critical to the sporulation process.</text>
</comment>
<dbReference type="STRING" id="1121950.SAMN02745243_03668"/>
<dbReference type="EMBL" id="FQZY01000082">
    <property type="protein sequence ID" value="SHK75642.1"/>
    <property type="molecule type" value="Genomic_DNA"/>
</dbReference>
<dbReference type="FunFam" id="3.30.70.270:FF:000001">
    <property type="entry name" value="Diguanylate cyclase domain protein"/>
    <property type="match status" value="1"/>
</dbReference>
<evidence type="ECO:0000313" key="7">
    <source>
        <dbReference type="EMBL" id="SHK75642.1"/>
    </source>
</evidence>
<evidence type="ECO:0000313" key="8">
    <source>
        <dbReference type="Proteomes" id="UP000184301"/>
    </source>
</evidence>
<dbReference type="Pfam" id="PF00563">
    <property type="entry name" value="EAL"/>
    <property type="match status" value="1"/>
</dbReference>
<dbReference type="Gene3D" id="3.20.20.450">
    <property type="entry name" value="EAL domain"/>
    <property type="match status" value="1"/>
</dbReference>
<feature type="domain" description="GGDEF" evidence="6">
    <location>
        <begin position="744"/>
        <end position="874"/>
    </location>
</feature>
<keyword evidence="8" id="KW-1185">Reference proteome</keyword>
<dbReference type="InterPro" id="IPR000160">
    <property type="entry name" value="GGDEF_dom"/>
</dbReference>
<dbReference type="InterPro" id="IPR001633">
    <property type="entry name" value="EAL_dom"/>
</dbReference>
<dbReference type="PANTHER" id="PTHR33121">
    <property type="entry name" value="CYCLIC DI-GMP PHOSPHODIESTERASE PDEF"/>
    <property type="match status" value="1"/>
</dbReference>
<dbReference type="InterPro" id="IPR011006">
    <property type="entry name" value="CheY-like_superfamily"/>
</dbReference>
<dbReference type="SUPFAM" id="SSF141868">
    <property type="entry name" value="EAL domain-like"/>
    <property type="match status" value="1"/>
</dbReference>
<dbReference type="InterPro" id="IPR001789">
    <property type="entry name" value="Sig_transdc_resp-reg_receiver"/>
</dbReference>
<organism evidence="7 8">
    <name type="scientific">Hespellia stercorisuis DSM 15480</name>
    <dbReference type="NCBI Taxonomy" id="1121950"/>
    <lineage>
        <taxon>Bacteria</taxon>
        <taxon>Bacillati</taxon>
        <taxon>Bacillota</taxon>
        <taxon>Clostridia</taxon>
        <taxon>Lachnospirales</taxon>
        <taxon>Lachnospiraceae</taxon>
        <taxon>Hespellia</taxon>
    </lineage>
</organism>
<protein>
    <recommendedName>
        <fullName evidence="1">Stage 0 sporulation protein A homolog</fullName>
    </recommendedName>
</protein>
<dbReference type="InterPro" id="IPR050706">
    <property type="entry name" value="Cyclic-di-GMP_PDE-like"/>
</dbReference>
<dbReference type="PROSITE" id="PS50110">
    <property type="entry name" value="RESPONSE_REGULATORY"/>
    <property type="match status" value="1"/>
</dbReference>
<dbReference type="Proteomes" id="UP000184301">
    <property type="component" value="Unassembled WGS sequence"/>
</dbReference>
<name>A0A1M6V2B2_9FIRM</name>
<feature type="domain" description="EAL" evidence="5">
    <location>
        <begin position="298"/>
        <end position="552"/>
    </location>
</feature>
<evidence type="ECO:0000259" key="5">
    <source>
        <dbReference type="PROSITE" id="PS50883"/>
    </source>
</evidence>
<dbReference type="InterPro" id="IPR029787">
    <property type="entry name" value="Nucleotide_cyclase"/>
</dbReference>
<reference evidence="7 8" key="1">
    <citation type="submission" date="2016-11" db="EMBL/GenBank/DDBJ databases">
        <authorList>
            <person name="Jaros S."/>
            <person name="Januszkiewicz K."/>
            <person name="Wedrychowicz H."/>
        </authorList>
    </citation>
    <scope>NUCLEOTIDE SEQUENCE [LARGE SCALE GENOMIC DNA]</scope>
    <source>
        <strain evidence="7 8">DSM 15480</strain>
    </source>
</reference>
<dbReference type="OrthoDB" id="9805474at2"/>
<proteinExistence type="predicted"/>
<dbReference type="SMART" id="SM00448">
    <property type="entry name" value="REC"/>
    <property type="match status" value="1"/>
</dbReference>
<dbReference type="PROSITE" id="PS50887">
    <property type="entry name" value="GGDEF"/>
    <property type="match status" value="2"/>
</dbReference>
<dbReference type="CDD" id="cd01948">
    <property type="entry name" value="EAL"/>
    <property type="match status" value="1"/>
</dbReference>
<evidence type="ECO:0000256" key="2">
    <source>
        <dbReference type="ARBA" id="ARBA00024867"/>
    </source>
</evidence>
<dbReference type="Gene3D" id="3.30.70.270">
    <property type="match status" value="2"/>
</dbReference>
<dbReference type="PANTHER" id="PTHR33121:SF71">
    <property type="entry name" value="OXYGEN SENSOR PROTEIN DOSP"/>
    <property type="match status" value="1"/>
</dbReference>
<feature type="modified residue" description="4-aspartylphosphate" evidence="3">
    <location>
        <position position="55"/>
    </location>
</feature>
<dbReference type="InterPro" id="IPR043128">
    <property type="entry name" value="Rev_trsase/Diguanyl_cyclase"/>
</dbReference>
<sequence>MEKQKVLVVDDQWINRQILGKILGEIYEVFYACNGKECMQLLEEHGESVSAVVLDIAMPEMDGYEVLRRMGEHVIYATIPVIVSSQMDGEEAEIKALSLGAQDYISKPYKADIIRHRLANTIKLRETALLINAVEKDELTGLYNKQFFLKKVVETLKNNPEKPYDLICLDIEKFKLINDTFGIGTGDKLLCFIGGLLRETSQEGNICSHFGADIFYILVQHKMEYDDGMFQQWVDKFNEFPMNVQIKVRFGIYKITSRTLPVNTMCDRAKLATEGIKGKYNKLFAYYDDRIRQRLLSERFITDSMQHALESGQFQVFYQPKYELADESIVGAEALVRWMHSEKGVMSPGEFIPLFERNGFITQLDYYVWETACRCIRTRMDQGSPLVPISVNVSRADIFSQGFVENLRELVGKYKIPIQSLHLEITETAYTEDPEQIIKVVEQLRRLGFVIEMDDFGSGYSSLNMLAEIPIDVLKLDMRFIKKEANNSSGRGILRFIISLAKWLNLPVIAEGVETKEQMEILRMMDCNYVQGYYFAKPMPEDEFEKLLDKTAISAMKNVMANHPVQQETGIAECMETLEERVNWKTSNDEDRILKELEALRSCFDIVRLVDPERTRVCMNAEEGICDVQGCFTTWGKSERCNNCISLRALRGKTRYNKLEYTNDQLFFVISQYVELNSRGAVVEMVSKLDDTYVDNIFDKELLFMKLDDLNRQLESDELTGVYNRRHIDSHLNNYIVHARKSGDDMGIAMIDIDGLKAINDTYGHLTGDAVIKKTARILKTNFAMSRGDFVARYGGDEFLVVCRSIEGAVFRKRVAEVVEIIHRNSVEGRDMRLGISAGCVSLSEYPGFNADEMIEKADERMYRAKQSGKNRIE</sequence>
<dbReference type="AlphaFoldDB" id="A0A1M6V2B2"/>
<dbReference type="SUPFAM" id="SSF55073">
    <property type="entry name" value="Nucleotide cyclase"/>
    <property type="match status" value="2"/>
</dbReference>
<dbReference type="SMART" id="SM00267">
    <property type="entry name" value="GGDEF"/>
    <property type="match status" value="2"/>
</dbReference>
<dbReference type="GO" id="GO:0071111">
    <property type="term" value="F:cyclic-guanylate-specific phosphodiesterase activity"/>
    <property type="evidence" value="ECO:0007669"/>
    <property type="project" value="InterPro"/>
</dbReference>
<dbReference type="GO" id="GO:0000160">
    <property type="term" value="P:phosphorelay signal transduction system"/>
    <property type="evidence" value="ECO:0007669"/>
    <property type="project" value="InterPro"/>
</dbReference>
<gene>
    <name evidence="7" type="ORF">SAMN02745243_03668</name>
</gene>
<dbReference type="SMART" id="SM00052">
    <property type="entry name" value="EAL"/>
    <property type="match status" value="1"/>
</dbReference>
<dbReference type="RefSeq" id="WP_073112967.1">
    <property type="nucleotide sequence ID" value="NZ_FQZY01000082.1"/>
</dbReference>
<keyword evidence="3" id="KW-0597">Phosphoprotein</keyword>